<accession>A0A8H4T2L0</accession>
<keyword evidence="3" id="KW-1185">Reference proteome</keyword>
<dbReference type="Proteomes" id="UP000604273">
    <property type="component" value="Unassembled WGS sequence"/>
</dbReference>
<dbReference type="InterPro" id="IPR010730">
    <property type="entry name" value="HET"/>
</dbReference>
<dbReference type="PANTHER" id="PTHR24148">
    <property type="entry name" value="ANKYRIN REPEAT DOMAIN-CONTAINING PROTEIN 39 HOMOLOG-RELATED"/>
    <property type="match status" value="1"/>
</dbReference>
<evidence type="ECO:0000259" key="1">
    <source>
        <dbReference type="Pfam" id="PF06985"/>
    </source>
</evidence>
<name>A0A8H4T2L0_9HYPO</name>
<dbReference type="PANTHER" id="PTHR24148:SF73">
    <property type="entry name" value="HET DOMAIN PROTEIN (AFU_ORTHOLOGUE AFUA_8G01020)"/>
    <property type="match status" value="1"/>
</dbReference>
<dbReference type="EMBL" id="JABFAI010000221">
    <property type="protein sequence ID" value="KAF4950097.1"/>
    <property type="molecule type" value="Genomic_DNA"/>
</dbReference>
<dbReference type="InterPro" id="IPR052895">
    <property type="entry name" value="HetReg/Transcr_Mod"/>
</dbReference>
<evidence type="ECO:0000313" key="3">
    <source>
        <dbReference type="Proteomes" id="UP000604273"/>
    </source>
</evidence>
<evidence type="ECO:0000313" key="2">
    <source>
        <dbReference type="EMBL" id="KAF4950097.1"/>
    </source>
</evidence>
<comment type="caution">
    <text evidence="2">The sequence shown here is derived from an EMBL/GenBank/DDBJ whole genome shotgun (WGS) entry which is preliminary data.</text>
</comment>
<dbReference type="Pfam" id="PF06985">
    <property type="entry name" value="HET"/>
    <property type="match status" value="1"/>
</dbReference>
<organism evidence="2 3">
    <name type="scientific">Fusarium gaditjirri</name>
    <dbReference type="NCBI Taxonomy" id="282569"/>
    <lineage>
        <taxon>Eukaryota</taxon>
        <taxon>Fungi</taxon>
        <taxon>Dikarya</taxon>
        <taxon>Ascomycota</taxon>
        <taxon>Pezizomycotina</taxon>
        <taxon>Sordariomycetes</taxon>
        <taxon>Hypocreomycetidae</taxon>
        <taxon>Hypocreales</taxon>
        <taxon>Nectriaceae</taxon>
        <taxon>Fusarium</taxon>
        <taxon>Fusarium nisikadoi species complex</taxon>
    </lineage>
</organism>
<gene>
    <name evidence="2" type="ORF">FGADI_8436</name>
</gene>
<sequence length="599" mass="67664">MFSYDNAGGALGSTHIRLLHLLPAADVNSVIESRLEAVSLEQKPVYEALSYCWGDNTQLQEIKCNNRGFQVTENLFSALQHLRNEHAERTLWIDAICINQKDLKERQSQVLLMKDIYTKSDRVVIWLGPDPASDGVHHLFKLMQTTPHLQLAQFNKNERAHIEINSPKANILLQDDGTASSEVPCNRDFVIPQKAKEGATAILRRPWWSRVWTLQEMALAPRGIIMCGNLAAPLPNICRTVSIIIGHVVSDNMGDINERRVPEQIALFMDHNSAMSNAIMRLRGASEMARELGAILHLHRWLRAKDPRDKVYGSLGIAASTYGIEPDYTISTVECYTRTAFSIISGSLSLEVFSSLRRPSCIRTTLTGLPSWVPDWSYDASSIPDEEQGTFSINNPVARETVWALALLEMKGTFPEWKASNSSIPFTARLLNDGKTLVLRGMIVDQLNRVGQKLEFPHIENDLPPANVVTDSMREFRRISRYCGAVGNIVETINGWKDLALETEHLQTVSGETRMDAFLTTLLRNRIRIGSDRRATLDYFEQNVKESFKTTKSGIIMKQFHLSRLLPKLYQKLHGFRKNLSMDAFAFGRSIGNLRWAFD</sequence>
<feature type="domain" description="Heterokaryon incompatibility" evidence="1">
    <location>
        <begin position="46"/>
        <end position="216"/>
    </location>
</feature>
<reference evidence="2" key="2">
    <citation type="submission" date="2020-05" db="EMBL/GenBank/DDBJ databases">
        <authorList>
            <person name="Kim H.-S."/>
            <person name="Proctor R.H."/>
            <person name="Brown D.W."/>
        </authorList>
    </citation>
    <scope>NUCLEOTIDE SEQUENCE</scope>
    <source>
        <strain evidence="2">NRRL 45417</strain>
    </source>
</reference>
<dbReference type="OrthoDB" id="5416609at2759"/>
<proteinExistence type="predicted"/>
<dbReference type="AlphaFoldDB" id="A0A8H4T2L0"/>
<protein>
    <recommendedName>
        <fullName evidence="1">Heterokaryon incompatibility domain-containing protein</fullName>
    </recommendedName>
</protein>
<reference evidence="2" key="1">
    <citation type="journal article" date="2020" name="BMC Genomics">
        <title>Correction to: Identification and distribution of gene clusters required for synthesis of sphingolipid metabolism inhibitors in diverse species of the filamentous fungus Fusarium.</title>
        <authorList>
            <person name="Kim H.S."/>
            <person name="Lohmar J.M."/>
            <person name="Busman M."/>
            <person name="Brown D.W."/>
            <person name="Naumann T.A."/>
            <person name="Divon H.H."/>
            <person name="Lysoe E."/>
            <person name="Uhlig S."/>
            <person name="Proctor R.H."/>
        </authorList>
    </citation>
    <scope>NUCLEOTIDE SEQUENCE</scope>
    <source>
        <strain evidence="2">NRRL 45417</strain>
    </source>
</reference>